<dbReference type="InterPro" id="IPR000217">
    <property type="entry name" value="Tubulin"/>
</dbReference>
<keyword evidence="11" id="KW-0206">Cytoskeleton</keyword>
<dbReference type="CDD" id="cd02187">
    <property type="entry name" value="beta_tubulin"/>
    <property type="match status" value="1"/>
</dbReference>
<dbReference type="FunFam" id="3.40.50.1440:FF:000031">
    <property type="entry name" value="tubulin beta-4A chain isoform X5"/>
    <property type="match status" value="1"/>
</dbReference>
<evidence type="ECO:0000256" key="16">
    <source>
        <dbReference type="SAM" id="MobiDB-lite"/>
    </source>
</evidence>
<dbReference type="FunFam" id="1.10.287.600:FF:000006">
    <property type="entry name" value="Tubulin beta chain"/>
    <property type="match status" value="1"/>
</dbReference>
<dbReference type="EMBL" id="KZ288204">
    <property type="protein sequence ID" value="PBC33166.1"/>
    <property type="molecule type" value="Genomic_DNA"/>
</dbReference>
<dbReference type="InterPro" id="IPR023123">
    <property type="entry name" value="Tubulin_C"/>
</dbReference>
<dbReference type="GO" id="GO:0005874">
    <property type="term" value="C:microtubule"/>
    <property type="evidence" value="ECO:0007669"/>
    <property type="project" value="UniProtKB-KW"/>
</dbReference>
<feature type="coiled-coil region" evidence="15">
    <location>
        <begin position="547"/>
        <end position="574"/>
    </location>
</feature>
<evidence type="ECO:0000256" key="10">
    <source>
        <dbReference type="ARBA" id="ARBA00023157"/>
    </source>
</evidence>
<evidence type="ECO:0000256" key="4">
    <source>
        <dbReference type="ARBA" id="ARBA00009636"/>
    </source>
</evidence>
<proteinExistence type="inferred from homology"/>
<dbReference type="FunFam" id="3.30.1330.20:FF:000002">
    <property type="entry name" value="Tubulin beta chain"/>
    <property type="match status" value="1"/>
</dbReference>
<dbReference type="InterPro" id="IPR018316">
    <property type="entry name" value="Tubulin/FtsZ_2-layer-sand-dom"/>
</dbReference>
<evidence type="ECO:0000256" key="6">
    <source>
        <dbReference type="ARBA" id="ARBA00022525"/>
    </source>
</evidence>
<dbReference type="PROSITE" id="PS00227">
    <property type="entry name" value="TUBULIN"/>
    <property type="match status" value="1"/>
</dbReference>
<evidence type="ECO:0000256" key="5">
    <source>
        <dbReference type="ARBA" id="ARBA00022490"/>
    </source>
</evidence>
<dbReference type="CDD" id="cd00190">
    <property type="entry name" value="Tryp_SPc"/>
    <property type="match status" value="1"/>
</dbReference>
<dbReference type="InterPro" id="IPR001254">
    <property type="entry name" value="Trypsin_dom"/>
</dbReference>
<sequence length="1797" mass="197870">MSPLNSSLEKRCGYEISDCILLFVAALASAGLVPAAPLAVAPAVAAVPAPIVTARSSQVVARNYNTLAAAPLAAALPAAVAAPLPAAYPPVAVAAAPLHAAPLPVFWRKKERLEGDRIVDDIRITKGEEKRRGREEEEEEEEKEDVEAVTVGNRRRGLKRAKVIRYAGACPWSHRATNQCYEQQVLLAGLVAACSAGLIPAAVPAAVPAAFAAAPVPAALTVGTYATSYNAHAVNHAVAAPYIASPFWEVISDEHGIDPTGTYHGDSDLQLERINVYYNEASGGKYVPRAILVDLEPGTMDAVRSGPFGQIFRPDNFVFGQSGAGNNWAKGHYTEGAELVDSVLDVVRKEAESCDCLQGFQLTHSLGGGTGAGMGTLLISKIREEYPDRIMMTFSVVPSPKKSCLEQNRLIFRNRGSQQYRALTVPELTQQMFDAKNMMAACDPRHGRYLTVAAVFRGRMSMKEVDEQMLNIQNKNSSYFVEWIPSNVKTAVCDIPPRGLKMSATFIGNSTAIQELFKRVSEQFTAMFRRKAFLHWYTGEGMDEMEFTEAESNMNDLVSEYQQYQEATAEEEGEFDEEEEGEGEHPINFVPYEKVPVSHELVVLAVAIATVDAAPTSSLPAKTESPPIPTLPALPISLESAATLAPPHSSASAKSLNMMADVKTPASTTKLANLTPLATPLAAAPILSPLQISAYAYALPVLPPIELAAAPSTYSIEQHGYLSSGVKLSLSIINPIKLCVDFRLALVKGGDFMDDVTIMLRFVWLLGIVVHTFATQVPVNNPGEWSWQADNLENPGKGETQGKRAILDSHGDANSNIEIVNPPNEQRSVESVIDEILVSNRQGRNVEGFDQLYADPEVKNALQLGNETIARTYIRDKLCSLGLMNCENIEGRRPYYSPHRGIYPQDIIYAQPVTIKPVGRPLPAIPVKRPYTPAIRPPGFISSGPPAPEVIYGVGGAPHPPSFVSSSSYPAFKKPGYPSFSTRPVYEAGITNENFEFASNGQLIDKKQIALRPTIGSETVQQHVHHHYHHANGGATIGGVPSSLSYGTGNIGTSYDIPNSGVLGAGFQDLDDYKKAFKIKETTNNDGSVSANSYAEKYPVYEKPMRDFDLHGKADGYKSGKYFSPGNYVSPNAVQSSSNDYITSGSTSSYYYGNNDNEGNDFYTEDCVCVPYGQCSREQAGRKDDLFLPIDPRNLKKNIEAETETAAVVIDKNTNETFAIGSNDFQTITQKDEQRTEETNMARSKRETTTTSESVNIEGRKKSDGEGRLDANDLDSSKLNFKPTWGISFGLPQTGGPYPINPYGSNVLVNPYRGYGSTDQGIDLGLVSVNPLLAVQFTKDEYGEKVVKPFVNFHVTPNRNIVRKLGHLLSHKKQTLFESYGPSYAPYYSPKPIEFYEKPYYVNQPGPLFHRYTSYRETPPYPHRYSDYYRDDDNDDDNDDDYNYDYEENYYGIARSNDKISTDHANGSTIPKQTDGKVLFPNRRKRDVQSEARMETKRITERQYAGVGSTRICGPGYVCCSQRQPSRKPRPGQCGIRYTQGINGRIKTPSYVDGDAEFGEYPWQVAILKKDPTESVYVCGGTLISPRHILTAAHCVKTYAARDLRVRLGEWDVNHDVEFYPYIERDIANVYVHPEFYAGTLYNDIAILKINHEVDFQKNPHISPACLPDKRDDFIRNRCWTTGWGKDAFGDFGKYQNILKEVDVPVISNQACEQQMRRTRLGPGFNLHPGFICAGGEEGKDACKGDGGGPMVCERHGHWQLAGIVSWGIGCGQPGIPGVYARVSYYLDWIQQIINRY</sequence>
<dbReference type="GO" id="GO:0005200">
    <property type="term" value="F:structural constituent of cytoskeleton"/>
    <property type="evidence" value="ECO:0007669"/>
    <property type="project" value="InterPro"/>
</dbReference>
<name>A0A2A3EPL5_APICC</name>
<dbReference type="Gene3D" id="3.40.50.1440">
    <property type="entry name" value="Tubulin/FtsZ, GTPase domain"/>
    <property type="match status" value="1"/>
</dbReference>
<feature type="domain" description="Peptidase S1" evidence="17">
    <location>
        <begin position="1551"/>
        <end position="1795"/>
    </location>
</feature>
<dbReference type="OrthoDB" id="5949700at2759"/>
<dbReference type="GO" id="GO:0004252">
    <property type="term" value="F:serine-type endopeptidase activity"/>
    <property type="evidence" value="ECO:0007669"/>
    <property type="project" value="InterPro"/>
</dbReference>
<feature type="compositionally biased region" description="Basic and acidic residues" evidence="16">
    <location>
        <begin position="1258"/>
        <end position="1269"/>
    </location>
</feature>
<dbReference type="GO" id="GO:0003924">
    <property type="term" value="F:GTPase activity"/>
    <property type="evidence" value="ECO:0007669"/>
    <property type="project" value="InterPro"/>
</dbReference>
<dbReference type="PRINTS" id="PR01161">
    <property type="entry name" value="TUBULIN"/>
</dbReference>
<dbReference type="InterPro" id="IPR003008">
    <property type="entry name" value="Tubulin_FtsZ_GTPase"/>
</dbReference>
<evidence type="ECO:0000259" key="17">
    <source>
        <dbReference type="PROSITE" id="PS50240"/>
    </source>
</evidence>
<organism evidence="18 19">
    <name type="scientific">Apis cerana cerana</name>
    <name type="common">Oriental honeybee</name>
    <dbReference type="NCBI Taxonomy" id="94128"/>
    <lineage>
        <taxon>Eukaryota</taxon>
        <taxon>Metazoa</taxon>
        <taxon>Ecdysozoa</taxon>
        <taxon>Arthropoda</taxon>
        <taxon>Hexapoda</taxon>
        <taxon>Insecta</taxon>
        <taxon>Pterygota</taxon>
        <taxon>Neoptera</taxon>
        <taxon>Endopterygota</taxon>
        <taxon>Hymenoptera</taxon>
        <taxon>Apocrita</taxon>
        <taxon>Aculeata</taxon>
        <taxon>Apoidea</taxon>
        <taxon>Anthophila</taxon>
        <taxon>Apidae</taxon>
        <taxon>Apis</taxon>
    </lineage>
</organism>
<evidence type="ECO:0000313" key="19">
    <source>
        <dbReference type="Proteomes" id="UP000242457"/>
    </source>
</evidence>
<dbReference type="InterPro" id="IPR037103">
    <property type="entry name" value="Tubulin/FtsZ-like_C"/>
</dbReference>
<dbReference type="Pfam" id="PF03953">
    <property type="entry name" value="Tubulin_C"/>
    <property type="match status" value="1"/>
</dbReference>
<dbReference type="SMART" id="SM00020">
    <property type="entry name" value="Tryp_SPc"/>
    <property type="match status" value="1"/>
</dbReference>
<keyword evidence="8" id="KW-0547">Nucleotide-binding</keyword>
<reference evidence="18 19" key="1">
    <citation type="submission" date="2014-07" db="EMBL/GenBank/DDBJ databases">
        <title>Genomic and transcriptomic analysis on Apis cerana provide comprehensive insights into honey bee biology.</title>
        <authorList>
            <person name="Diao Q."/>
            <person name="Sun L."/>
            <person name="Zheng H."/>
            <person name="Zheng H."/>
            <person name="Xu S."/>
            <person name="Wang S."/>
            <person name="Zeng Z."/>
            <person name="Hu F."/>
            <person name="Su S."/>
            <person name="Wu J."/>
        </authorList>
    </citation>
    <scope>NUCLEOTIDE SEQUENCE [LARGE SCALE GENOMIC DNA]</scope>
    <source>
        <tissue evidence="18">Pupae without intestine</tissue>
    </source>
</reference>
<keyword evidence="5" id="KW-0963">Cytoplasm</keyword>
<dbReference type="InterPro" id="IPR018114">
    <property type="entry name" value="TRYPSIN_HIS"/>
</dbReference>
<dbReference type="InterPro" id="IPR009003">
    <property type="entry name" value="Peptidase_S1_PA"/>
</dbReference>
<comment type="cofactor">
    <cofactor evidence="1">
        <name>Mg(2+)</name>
        <dbReference type="ChEBI" id="CHEBI:18420"/>
    </cofactor>
</comment>
<evidence type="ECO:0000256" key="8">
    <source>
        <dbReference type="ARBA" id="ARBA00022741"/>
    </source>
</evidence>
<evidence type="ECO:0000256" key="14">
    <source>
        <dbReference type="ARBA" id="ARBA00076468"/>
    </source>
</evidence>
<dbReference type="GO" id="GO:0006508">
    <property type="term" value="P:proteolysis"/>
    <property type="evidence" value="ECO:0007669"/>
    <property type="project" value="InterPro"/>
</dbReference>
<dbReference type="STRING" id="94128.A0A2A3EPL5"/>
<dbReference type="InterPro" id="IPR036525">
    <property type="entry name" value="Tubulin/FtsZ_GTPase_sf"/>
</dbReference>
<dbReference type="PRINTS" id="PR01163">
    <property type="entry name" value="BETATUBULIN"/>
</dbReference>
<dbReference type="Pfam" id="PF00091">
    <property type="entry name" value="Tubulin"/>
    <property type="match status" value="1"/>
</dbReference>
<dbReference type="Gene3D" id="3.30.1330.20">
    <property type="entry name" value="Tubulin/FtsZ, C-terminal domain"/>
    <property type="match status" value="1"/>
</dbReference>
<protein>
    <recommendedName>
        <fullName evidence="13">Phenoloxidase-activating factor 2</fullName>
    </recommendedName>
    <alternativeName>
        <fullName evidence="14">Prophenoloxidase-activating factor II</fullName>
    </alternativeName>
</protein>
<feature type="compositionally biased region" description="Basic and acidic residues" evidence="16">
    <location>
        <begin position="1231"/>
        <end position="1248"/>
    </location>
</feature>
<dbReference type="InterPro" id="IPR002453">
    <property type="entry name" value="Beta_tubulin"/>
</dbReference>
<gene>
    <name evidence="18" type="ORF">APICC_10116</name>
</gene>
<keyword evidence="15" id="KW-0175">Coiled coil</keyword>
<accession>A0A2A3EPL5</accession>
<evidence type="ECO:0000256" key="12">
    <source>
        <dbReference type="ARBA" id="ARBA00034296"/>
    </source>
</evidence>
<dbReference type="InterPro" id="IPR043504">
    <property type="entry name" value="Peptidase_S1_PA_chymotrypsin"/>
</dbReference>
<evidence type="ECO:0000256" key="9">
    <source>
        <dbReference type="ARBA" id="ARBA00023134"/>
    </source>
</evidence>
<dbReference type="PROSITE" id="PS00134">
    <property type="entry name" value="TRYPSIN_HIS"/>
    <property type="match status" value="1"/>
</dbReference>
<keyword evidence="19" id="KW-1185">Reference proteome</keyword>
<evidence type="ECO:0000256" key="11">
    <source>
        <dbReference type="ARBA" id="ARBA00023212"/>
    </source>
</evidence>
<dbReference type="SMART" id="SM00865">
    <property type="entry name" value="Tubulin_C"/>
    <property type="match status" value="1"/>
</dbReference>
<dbReference type="GO" id="GO:0007017">
    <property type="term" value="P:microtubule-based process"/>
    <property type="evidence" value="ECO:0007669"/>
    <property type="project" value="InterPro"/>
</dbReference>
<keyword evidence="7" id="KW-0493">Microtubule</keyword>
<dbReference type="GO" id="GO:0005525">
    <property type="term" value="F:GTP binding"/>
    <property type="evidence" value="ECO:0007669"/>
    <property type="project" value="UniProtKB-KW"/>
</dbReference>
<dbReference type="Gene3D" id="1.10.287.600">
    <property type="entry name" value="Helix hairpin bin"/>
    <property type="match status" value="1"/>
</dbReference>
<evidence type="ECO:0000256" key="7">
    <source>
        <dbReference type="ARBA" id="ARBA00022701"/>
    </source>
</evidence>
<dbReference type="PANTHER" id="PTHR11588">
    <property type="entry name" value="TUBULIN"/>
    <property type="match status" value="1"/>
</dbReference>
<evidence type="ECO:0000256" key="13">
    <source>
        <dbReference type="ARBA" id="ARBA00068096"/>
    </source>
</evidence>
<dbReference type="Gene3D" id="2.40.10.10">
    <property type="entry name" value="Trypsin-like serine proteases"/>
    <property type="match status" value="1"/>
</dbReference>
<keyword evidence="10" id="KW-1015">Disulfide bond</keyword>
<evidence type="ECO:0000256" key="15">
    <source>
        <dbReference type="SAM" id="Coils"/>
    </source>
</evidence>
<comment type="subcellular location">
    <subcellularLocation>
        <location evidence="2">Cytoplasm</location>
        <location evidence="2">Cytoskeleton</location>
    </subcellularLocation>
    <subcellularLocation>
        <location evidence="3">Secreted</location>
    </subcellularLocation>
</comment>
<evidence type="ECO:0000256" key="1">
    <source>
        <dbReference type="ARBA" id="ARBA00001946"/>
    </source>
</evidence>
<dbReference type="InterPro" id="IPR017975">
    <property type="entry name" value="Tubulin_CS"/>
</dbReference>
<dbReference type="InterPro" id="IPR008280">
    <property type="entry name" value="Tub_FtsZ_C"/>
</dbReference>
<feature type="region of interest" description="Disordered" evidence="16">
    <location>
        <begin position="1231"/>
        <end position="1269"/>
    </location>
</feature>
<keyword evidence="6" id="KW-0964">Secreted</keyword>
<evidence type="ECO:0000256" key="3">
    <source>
        <dbReference type="ARBA" id="ARBA00004613"/>
    </source>
</evidence>
<dbReference type="PROSITE" id="PS50240">
    <property type="entry name" value="TRYPSIN_DOM"/>
    <property type="match status" value="1"/>
</dbReference>
<dbReference type="GO" id="GO:0005576">
    <property type="term" value="C:extracellular region"/>
    <property type="evidence" value="ECO:0007669"/>
    <property type="project" value="UniProtKB-SubCell"/>
</dbReference>
<evidence type="ECO:0000313" key="18">
    <source>
        <dbReference type="EMBL" id="PBC33166.1"/>
    </source>
</evidence>
<dbReference type="FunFam" id="2.40.10.10:FF:000038">
    <property type="entry name" value="Serine protease"/>
    <property type="match status" value="1"/>
</dbReference>
<dbReference type="Proteomes" id="UP000242457">
    <property type="component" value="Unassembled WGS sequence"/>
</dbReference>
<dbReference type="SUPFAM" id="SSF50494">
    <property type="entry name" value="Trypsin-like serine proteases"/>
    <property type="match status" value="1"/>
</dbReference>
<comment type="similarity">
    <text evidence="4">Belongs to the tubulin family.</text>
</comment>
<dbReference type="SUPFAM" id="SSF55307">
    <property type="entry name" value="Tubulin C-terminal domain-like"/>
    <property type="match status" value="1"/>
</dbReference>
<dbReference type="SUPFAM" id="SSF52490">
    <property type="entry name" value="Tubulin nucleotide-binding domain-like"/>
    <property type="match status" value="1"/>
</dbReference>
<keyword evidence="9" id="KW-0342">GTP-binding</keyword>
<feature type="region of interest" description="Disordered" evidence="16">
    <location>
        <begin position="1420"/>
        <end position="1440"/>
    </location>
</feature>
<dbReference type="SMART" id="SM00864">
    <property type="entry name" value="Tubulin"/>
    <property type="match status" value="1"/>
</dbReference>
<comment type="function">
    <text evidence="12">Tubulin is the major constituent of microtubules, a cylinder consisting of laterally associated linear protofilaments composed of alpha- and beta-tubulin heterodimers. Microtubules grow by the addition of GTP-tubulin dimers to the microtubule end, where a stabilizing cap forms. Below the cap, tubulin dimers are in GDP-bound state, owing to GTPase activity of alpha-tubulin.</text>
</comment>
<evidence type="ECO:0000256" key="2">
    <source>
        <dbReference type="ARBA" id="ARBA00004245"/>
    </source>
</evidence>
<dbReference type="Pfam" id="PF00089">
    <property type="entry name" value="Trypsin"/>
    <property type="match status" value="1"/>
</dbReference>